<name>A0A2K2CEM8_BRADI</name>
<evidence type="ECO:0000313" key="1">
    <source>
        <dbReference type="EMBL" id="PNT60487.1"/>
    </source>
</evidence>
<reference evidence="1 2" key="1">
    <citation type="journal article" date="2010" name="Nature">
        <title>Genome sequencing and analysis of the model grass Brachypodium distachyon.</title>
        <authorList>
            <consortium name="International Brachypodium Initiative"/>
        </authorList>
    </citation>
    <scope>NUCLEOTIDE SEQUENCE [LARGE SCALE GENOMIC DNA]</scope>
    <source>
        <strain evidence="1 2">Bd21</strain>
    </source>
</reference>
<organism evidence="1">
    <name type="scientific">Brachypodium distachyon</name>
    <name type="common">Purple false brome</name>
    <name type="synonym">Trachynia distachya</name>
    <dbReference type="NCBI Taxonomy" id="15368"/>
    <lineage>
        <taxon>Eukaryota</taxon>
        <taxon>Viridiplantae</taxon>
        <taxon>Streptophyta</taxon>
        <taxon>Embryophyta</taxon>
        <taxon>Tracheophyta</taxon>
        <taxon>Spermatophyta</taxon>
        <taxon>Magnoliopsida</taxon>
        <taxon>Liliopsida</taxon>
        <taxon>Poales</taxon>
        <taxon>Poaceae</taxon>
        <taxon>BOP clade</taxon>
        <taxon>Pooideae</taxon>
        <taxon>Stipodae</taxon>
        <taxon>Brachypodieae</taxon>
        <taxon>Brachypodium</taxon>
    </lineage>
</organism>
<dbReference type="EnsemblPlants" id="PNT60487">
    <property type="protein sequence ID" value="PNT60487"/>
    <property type="gene ID" value="BRADI_5g00619v3"/>
</dbReference>
<dbReference type="AlphaFoldDB" id="A0A2K2CEM8"/>
<dbReference type="EMBL" id="CM000884">
    <property type="protein sequence ID" value="PNT60487.1"/>
    <property type="molecule type" value="Genomic_DNA"/>
</dbReference>
<evidence type="ECO:0000313" key="3">
    <source>
        <dbReference type="Proteomes" id="UP000008810"/>
    </source>
</evidence>
<reference evidence="1" key="2">
    <citation type="submission" date="2017-06" db="EMBL/GenBank/DDBJ databases">
        <title>WGS assembly of Brachypodium distachyon.</title>
        <authorList>
            <consortium name="The International Brachypodium Initiative"/>
            <person name="Lucas S."/>
            <person name="Harmon-Smith M."/>
            <person name="Lail K."/>
            <person name="Tice H."/>
            <person name="Grimwood J."/>
            <person name="Bruce D."/>
            <person name="Barry K."/>
            <person name="Shu S."/>
            <person name="Lindquist E."/>
            <person name="Wang M."/>
            <person name="Pitluck S."/>
            <person name="Vogel J.P."/>
            <person name="Garvin D.F."/>
            <person name="Mockler T.C."/>
            <person name="Schmutz J."/>
            <person name="Rokhsar D."/>
            <person name="Bevan M.W."/>
        </authorList>
    </citation>
    <scope>NUCLEOTIDE SEQUENCE</scope>
    <source>
        <strain evidence="1">Bd21</strain>
    </source>
</reference>
<protein>
    <submittedName>
        <fullName evidence="1 2">Uncharacterized protein</fullName>
    </submittedName>
</protein>
<gene>
    <name evidence="1" type="ORF">BRADI_5g00619v3</name>
</gene>
<dbReference type="Gramene" id="PNT60486">
    <property type="protein sequence ID" value="PNT60486"/>
    <property type="gene ID" value="BRADI_5g00619v3"/>
</dbReference>
<evidence type="ECO:0000313" key="2">
    <source>
        <dbReference type="EnsemblPlants" id="PNT60486"/>
    </source>
</evidence>
<dbReference type="InParanoid" id="A0A2K2CEM8"/>
<accession>A0A2K2CEM8</accession>
<reference evidence="2" key="3">
    <citation type="submission" date="2018-08" db="UniProtKB">
        <authorList>
            <consortium name="EnsemblPlants"/>
        </authorList>
    </citation>
    <scope>IDENTIFICATION</scope>
    <source>
        <strain evidence="2">cv. Bd21</strain>
    </source>
</reference>
<sequence length="106" mass="12447">MRLGQLRPHRGVSATRSFWIRLAEFRMVIQPSSSSSSLKRWEHCHRHLLAPTGDFPAAMSTTVSWLRRGSDVQRQHRASLTTRHRQVQEEDNDVYLQELECNFILF</sequence>
<dbReference type="Gramene" id="PNT60487">
    <property type="protein sequence ID" value="PNT60487"/>
    <property type="gene ID" value="BRADI_5g00619v3"/>
</dbReference>
<dbReference type="EnsemblPlants" id="PNT60486">
    <property type="protein sequence ID" value="PNT60486"/>
    <property type="gene ID" value="BRADI_5g00619v3"/>
</dbReference>
<dbReference type="EMBL" id="CM000884">
    <property type="protein sequence ID" value="PNT60486.1"/>
    <property type="molecule type" value="Genomic_DNA"/>
</dbReference>
<keyword evidence="3" id="KW-1185">Reference proteome</keyword>
<proteinExistence type="predicted"/>
<dbReference type="Proteomes" id="UP000008810">
    <property type="component" value="Chromosome 5"/>
</dbReference>